<evidence type="ECO:0000256" key="4">
    <source>
        <dbReference type="ARBA" id="ARBA00022840"/>
    </source>
</evidence>
<dbReference type="Proteomes" id="UP000540191">
    <property type="component" value="Unassembled WGS sequence"/>
</dbReference>
<proteinExistence type="predicted"/>
<dbReference type="InterPro" id="IPR036597">
    <property type="entry name" value="Fido-like_dom_sf"/>
</dbReference>
<dbReference type="Pfam" id="PF02661">
    <property type="entry name" value="Fic"/>
    <property type="match status" value="1"/>
</dbReference>
<dbReference type="GO" id="GO:0070733">
    <property type="term" value="F:AMPylase activity"/>
    <property type="evidence" value="ECO:0007669"/>
    <property type="project" value="UniProtKB-EC"/>
</dbReference>
<dbReference type="PROSITE" id="PS51459">
    <property type="entry name" value="FIDO"/>
    <property type="match status" value="1"/>
</dbReference>
<evidence type="ECO:0000256" key="1">
    <source>
        <dbReference type="ARBA" id="ARBA00022679"/>
    </source>
</evidence>
<dbReference type="GO" id="GO:0051302">
    <property type="term" value="P:regulation of cell division"/>
    <property type="evidence" value="ECO:0007669"/>
    <property type="project" value="TreeGrafter"/>
</dbReference>
<sequence>MDPYVGPEAGVLRNRLGITEKVALEEAEGDLSHWRRMQLLDTPLPASRDLDELRVIHHHLFQDVYTWAGQVRTVDMRKNVDGAAVFLPWAVIPTATSFLAQRLREDDHLRRRDRAGFVDGLTDYYEELNYIHPFREGNGRTQRLFWSRVADDAGWLLGWSAVSGAENDRACRLANDEHDKDQLRELMQRITRSQ</sequence>
<keyword evidence="4" id="KW-0067">ATP-binding</keyword>
<evidence type="ECO:0000259" key="8">
    <source>
        <dbReference type="PROSITE" id="PS51459"/>
    </source>
</evidence>
<dbReference type="GO" id="GO:0005524">
    <property type="term" value="F:ATP binding"/>
    <property type="evidence" value="ECO:0007669"/>
    <property type="project" value="UniProtKB-KW"/>
</dbReference>
<keyword evidence="1" id="KW-0808">Transferase</keyword>
<comment type="catalytic activity">
    <reaction evidence="6">
        <text>L-threonyl-[protein] + ATP = 3-O-(5'-adenylyl)-L-threonyl-[protein] + diphosphate</text>
        <dbReference type="Rhea" id="RHEA:54292"/>
        <dbReference type="Rhea" id="RHEA-COMP:11060"/>
        <dbReference type="Rhea" id="RHEA-COMP:13847"/>
        <dbReference type="ChEBI" id="CHEBI:30013"/>
        <dbReference type="ChEBI" id="CHEBI:30616"/>
        <dbReference type="ChEBI" id="CHEBI:33019"/>
        <dbReference type="ChEBI" id="CHEBI:138113"/>
        <dbReference type="EC" id="2.7.7.108"/>
    </reaction>
</comment>
<organism evidence="9 10">
    <name type="scientific">Micrococcus cohnii</name>
    <dbReference type="NCBI Taxonomy" id="993416"/>
    <lineage>
        <taxon>Bacteria</taxon>
        <taxon>Bacillati</taxon>
        <taxon>Actinomycetota</taxon>
        <taxon>Actinomycetes</taxon>
        <taxon>Micrococcales</taxon>
        <taxon>Micrococcaceae</taxon>
        <taxon>Micrococcus</taxon>
    </lineage>
</organism>
<evidence type="ECO:0000313" key="10">
    <source>
        <dbReference type="Proteomes" id="UP000540191"/>
    </source>
</evidence>
<keyword evidence="10" id="KW-1185">Reference proteome</keyword>
<accession>A0A7W7GMD6</accession>
<keyword evidence="3" id="KW-0547">Nucleotide-binding</keyword>
<evidence type="ECO:0000256" key="2">
    <source>
        <dbReference type="ARBA" id="ARBA00022695"/>
    </source>
</evidence>
<dbReference type="Gene3D" id="1.10.3290.10">
    <property type="entry name" value="Fido-like domain"/>
    <property type="match status" value="1"/>
</dbReference>
<evidence type="ECO:0000256" key="6">
    <source>
        <dbReference type="ARBA" id="ARBA00047939"/>
    </source>
</evidence>
<dbReference type="RefSeq" id="WP_184240900.1">
    <property type="nucleotide sequence ID" value="NZ_JACHNA010000001.1"/>
</dbReference>
<feature type="domain" description="Fido" evidence="8">
    <location>
        <begin position="48"/>
        <end position="192"/>
    </location>
</feature>
<dbReference type="PANTHER" id="PTHR39560">
    <property type="entry name" value="PROTEIN ADENYLYLTRANSFERASE FIC-RELATED"/>
    <property type="match status" value="1"/>
</dbReference>
<name>A0A7W7GMD6_9MICC</name>
<reference evidence="9 10" key="1">
    <citation type="submission" date="2020-08" db="EMBL/GenBank/DDBJ databases">
        <title>Sequencing the genomes of 1000 actinobacteria strains.</title>
        <authorList>
            <person name="Klenk H.-P."/>
        </authorList>
    </citation>
    <scope>NUCLEOTIDE SEQUENCE [LARGE SCALE GENOMIC DNA]</scope>
    <source>
        <strain evidence="9 10">DSM 23974</strain>
    </source>
</reference>
<protein>
    <recommendedName>
        <fullName evidence="5">protein adenylyltransferase</fullName>
        <ecNumber evidence="5">2.7.7.108</ecNumber>
    </recommendedName>
</protein>
<dbReference type="PANTHER" id="PTHR39560:SF1">
    <property type="entry name" value="PROTEIN ADENYLYLTRANSFERASE FIC-RELATED"/>
    <property type="match status" value="1"/>
</dbReference>
<keyword evidence="2" id="KW-0548">Nucleotidyltransferase</keyword>
<dbReference type="EC" id="2.7.7.108" evidence="5"/>
<comment type="catalytic activity">
    <reaction evidence="7">
        <text>L-tyrosyl-[protein] + ATP = O-(5'-adenylyl)-L-tyrosyl-[protein] + diphosphate</text>
        <dbReference type="Rhea" id="RHEA:54288"/>
        <dbReference type="Rhea" id="RHEA-COMP:10136"/>
        <dbReference type="Rhea" id="RHEA-COMP:13846"/>
        <dbReference type="ChEBI" id="CHEBI:30616"/>
        <dbReference type="ChEBI" id="CHEBI:33019"/>
        <dbReference type="ChEBI" id="CHEBI:46858"/>
        <dbReference type="ChEBI" id="CHEBI:83624"/>
        <dbReference type="EC" id="2.7.7.108"/>
    </reaction>
</comment>
<dbReference type="EMBL" id="JACHNA010000001">
    <property type="protein sequence ID" value="MBB4734796.1"/>
    <property type="molecule type" value="Genomic_DNA"/>
</dbReference>
<evidence type="ECO:0000256" key="5">
    <source>
        <dbReference type="ARBA" id="ARBA00034531"/>
    </source>
</evidence>
<dbReference type="SUPFAM" id="SSF140931">
    <property type="entry name" value="Fic-like"/>
    <property type="match status" value="1"/>
</dbReference>
<gene>
    <name evidence="9" type="ORF">HDA30_000304</name>
</gene>
<evidence type="ECO:0000313" key="9">
    <source>
        <dbReference type="EMBL" id="MBB4734796.1"/>
    </source>
</evidence>
<dbReference type="AlphaFoldDB" id="A0A7W7GMD6"/>
<evidence type="ECO:0000256" key="7">
    <source>
        <dbReference type="ARBA" id="ARBA00048696"/>
    </source>
</evidence>
<comment type="caution">
    <text evidence="9">The sequence shown here is derived from an EMBL/GenBank/DDBJ whole genome shotgun (WGS) entry which is preliminary data.</text>
</comment>
<evidence type="ECO:0000256" key="3">
    <source>
        <dbReference type="ARBA" id="ARBA00022741"/>
    </source>
</evidence>
<dbReference type="InterPro" id="IPR003812">
    <property type="entry name" value="Fido"/>
</dbReference>